<dbReference type="InterPro" id="IPR036388">
    <property type="entry name" value="WH-like_DNA-bd_sf"/>
</dbReference>
<proteinExistence type="inferred from homology"/>
<keyword evidence="2" id="KW-0805">Transcription regulation</keyword>
<reference evidence="6 7" key="1">
    <citation type="submission" date="2022-08" db="EMBL/GenBank/DDBJ databases">
        <title>Reclassification of Massilia species as members of the genera Telluria, Duganella, Pseudoduganella, Mokoshia gen. nov. and Zemynaea gen. nov. using orthogonal and non-orthogonal genome-based approaches.</title>
        <authorList>
            <person name="Bowman J.P."/>
        </authorList>
    </citation>
    <scope>NUCLEOTIDE SEQUENCE [LARGE SCALE GENOMIC DNA]</scope>
    <source>
        <strain evidence="6 7">JCM 31606</strain>
    </source>
</reference>
<evidence type="ECO:0000256" key="3">
    <source>
        <dbReference type="ARBA" id="ARBA00023125"/>
    </source>
</evidence>
<dbReference type="Pfam" id="PF03466">
    <property type="entry name" value="LysR_substrate"/>
    <property type="match status" value="1"/>
</dbReference>
<dbReference type="CDD" id="cd08479">
    <property type="entry name" value="PBP2_CrgA_like_9"/>
    <property type="match status" value="1"/>
</dbReference>
<dbReference type="PROSITE" id="PS50931">
    <property type="entry name" value="HTH_LYSR"/>
    <property type="match status" value="1"/>
</dbReference>
<keyword evidence="3" id="KW-0238">DNA-binding</keyword>
<evidence type="ECO:0000313" key="6">
    <source>
        <dbReference type="EMBL" id="MCS0660577.1"/>
    </source>
</evidence>
<dbReference type="PANTHER" id="PTHR30537">
    <property type="entry name" value="HTH-TYPE TRANSCRIPTIONAL REGULATOR"/>
    <property type="match status" value="1"/>
</dbReference>
<evidence type="ECO:0000256" key="2">
    <source>
        <dbReference type="ARBA" id="ARBA00023015"/>
    </source>
</evidence>
<organism evidence="6 7">
    <name type="scientific">Massilia terrae</name>
    <dbReference type="NCBI Taxonomy" id="1811224"/>
    <lineage>
        <taxon>Bacteria</taxon>
        <taxon>Pseudomonadati</taxon>
        <taxon>Pseudomonadota</taxon>
        <taxon>Betaproteobacteria</taxon>
        <taxon>Burkholderiales</taxon>
        <taxon>Oxalobacteraceae</taxon>
        <taxon>Telluria group</taxon>
        <taxon>Massilia</taxon>
    </lineage>
</organism>
<dbReference type="Gene3D" id="3.40.190.290">
    <property type="match status" value="1"/>
</dbReference>
<dbReference type="PANTHER" id="PTHR30537:SF5">
    <property type="entry name" value="HTH-TYPE TRANSCRIPTIONAL ACTIVATOR TTDR-RELATED"/>
    <property type="match status" value="1"/>
</dbReference>
<dbReference type="InterPro" id="IPR005119">
    <property type="entry name" value="LysR_subst-bd"/>
</dbReference>
<protein>
    <submittedName>
        <fullName evidence="6">LysR family transcriptional regulator</fullName>
    </submittedName>
</protein>
<dbReference type="InterPro" id="IPR058163">
    <property type="entry name" value="LysR-type_TF_proteobact-type"/>
</dbReference>
<comment type="caution">
    <text evidence="6">The sequence shown here is derived from an EMBL/GenBank/DDBJ whole genome shotgun (WGS) entry which is preliminary data.</text>
</comment>
<evidence type="ECO:0000256" key="4">
    <source>
        <dbReference type="ARBA" id="ARBA00023163"/>
    </source>
</evidence>
<dbReference type="InterPro" id="IPR036390">
    <property type="entry name" value="WH_DNA-bd_sf"/>
</dbReference>
<dbReference type="RefSeq" id="WP_258813772.1">
    <property type="nucleotide sequence ID" value="NZ_JANUGU010000009.1"/>
</dbReference>
<keyword evidence="4" id="KW-0804">Transcription</keyword>
<accession>A0ABT2D2X3</accession>
<keyword evidence="7" id="KW-1185">Reference proteome</keyword>
<sequence length="301" mass="33377">MLVLDDIRFFQVLVKAGSMVAAARELNVSPPAITQRLQQIEAKHGIRLVDRSTRRMQLTDEGELMYEKGALICAEADALMDMLAARTGAVTGHLRVSAPFGFSRRHLAPLVADFHTRHPSLKISLSVADNPSLHDAGTADVMFHIGELHDSSMVRYTIAPNDRLLCAAPKYVRRRGMPAAPEELVAHECITLRENNEDVSLWKFTRGKASRHVRIEPTLISNDGEIVCQWALQGKGIIVRSEWDVADALKSGKLVRLLPDWELAPAGVVALVPQSKGMSARVKAFLDFVNGHFSPQPPWRR</sequence>
<evidence type="ECO:0000313" key="7">
    <source>
        <dbReference type="Proteomes" id="UP001204621"/>
    </source>
</evidence>
<dbReference type="Gene3D" id="1.10.10.10">
    <property type="entry name" value="Winged helix-like DNA-binding domain superfamily/Winged helix DNA-binding domain"/>
    <property type="match status" value="1"/>
</dbReference>
<feature type="domain" description="HTH lysR-type" evidence="5">
    <location>
        <begin position="1"/>
        <end position="59"/>
    </location>
</feature>
<evidence type="ECO:0000256" key="1">
    <source>
        <dbReference type="ARBA" id="ARBA00009437"/>
    </source>
</evidence>
<dbReference type="SUPFAM" id="SSF46785">
    <property type="entry name" value="Winged helix' DNA-binding domain"/>
    <property type="match status" value="1"/>
</dbReference>
<evidence type="ECO:0000259" key="5">
    <source>
        <dbReference type="PROSITE" id="PS50931"/>
    </source>
</evidence>
<gene>
    <name evidence="6" type="ORF">NX778_21100</name>
</gene>
<name>A0ABT2D2X3_9BURK</name>
<dbReference type="Pfam" id="PF00126">
    <property type="entry name" value="HTH_1"/>
    <property type="match status" value="1"/>
</dbReference>
<dbReference type="EMBL" id="JANUGU010000009">
    <property type="protein sequence ID" value="MCS0660577.1"/>
    <property type="molecule type" value="Genomic_DNA"/>
</dbReference>
<dbReference type="Proteomes" id="UP001204621">
    <property type="component" value="Unassembled WGS sequence"/>
</dbReference>
<dbReference type="InterPro" id="IPR000847">
    <property type="entry name" value="LysR_HTH_N"/>
</dbReference>
<dbReference type="SUPFAM" id="SSF53850">
    <property type="entry name" value="Periplasmic binding protein-like II"/>
    <property type="match status" value="1"/>
</dbReference>
<comment type="similarity">
    <text evidence="1">Belongs to the LysR transcriptional regulatory family.</text>
</comment>